<organism evidence="1">
    <name type="scientific">bioreactor metagenome</name>
    <dbReference type="NCBI Taxonomy" id="1076179"/>
    <lineage>
        <taxon>unclassified sequences</taxon>
        <taxon>metagenomes</taxon>
        <taxon>ecological metagenomes</taxon>
    </lineage>
</organism>
<accession>A0A645A158</accession>
<evidence type="ECO:0000313" key="1">
    <source>
        <dbReference type="EMBL" id="MPM44573.1"/>
    </source>
</evidence>
<gene>
    <name evidence="1" type="ORF">SDC9_91252</name>
</gene>
<reference evidence="1" key="1">
    <citation type="submission" date="2019-08" db="EMBL/GenBank/DDBJ databases">
        <authorList>
            <person name="Kucharzyk K."/>
            <person name="Murdoch R.W."/>
            <person name="Higgins S."/>
            <person name="Loffler F."/>
        </authorList>
    </citation>
    <scope>NUCLEOTIDE SEQUENCE</scope>
</reference>
<sequence length="134" mass="13797">MAAAIVEALNDDEDVSAHFTASNAAGIITLTANTPLANDTTLAFGFTDTDTTGVTAGSSTNGTAGVPYDKISVGWENKFGLPYMLDFSTLLLAKLGGSADTGTVTADADELEKNVFAVNGTPDGEKDIDLYLIV</sequence>
<proteinExistence type="predicted"/>
<dbReference type="EMBL" id="VSSQ01010529">
    <property type="protein sequence ID" value="MPM44573.1"/>
    <property type="molecule type" value="Genomic_DNA"/>
</dbReference>
<protein>
    <submittedName>
        <fullName evidence="1">Uncharacterized protein</fullName>
    </submittedName>
</protein>
<comment type="caution">
    <text evidence="1">The sequence shown here is derived from an EMBL/GenBank/DDBJ whole genome shotgun (WGS) entry which is preliminary data.</text>
</comment>
<name>A0A645A158_9ZZZZ</name>
<dbReference type="AlphaFoldDB" id="A0A645A158"/>